<proteinExistence type="predicted"/>
<evidence type="ECO:0000259" key="1">
    <source>
        <dbReference type="PROSITE" id="PS51704"/>
    </source>
</evidence>
<dbReference type="Proteomes" id="UP000295674">
    <property type="component" value="Unassembled WGS sequence"/>
</dbReference>
<sequence length="294" mass="32171">MTHPFLDGPWPRAFAHRGWHLGDLAEMENSLSAFRAAANEGYRYIETDVHATSDGVVVIHHDASLERTTDRGGDIASLPFSEVARARIAGREPVASLDAALEEFPDLLLNIDVKADSAAGPVLRTVRRHNAWDRVCLASFVDRRLTLLRKIGGPRLLTSTGQRGVAALWGWSRLPVAPSPSVISSLTGFQWKSGLRFPLKSGSGLQRKSGEGGERGLIRGAAVQVPARHKGLDVVDERFVGLAHRWGVEVHVWTVDEPSEMLRLLDLGVDGLVSDRPDLLNQLLRERAADPARS</sequence>
<reference evidence="2 3" key="1">
    <citation type="submission" date="2019-03" db="EMBL/GenBank/DDBJ databases">
        <title>Draft genome sequences of novel Actinobacteria.</title>
        <authorList>
            <person name="Sahin N."/>
            <person name="Ay H."/>
            <person name="Saygin H."/>
        </authorList>
    </citation>
    <scope>NUCLEOTIDE SEQUENCE [LARGE SCALE GENOMIC DNA]</scope>
    <source>
        <strain evidence="2 3">16K309</strain>
    </source>
</reference>
<accession>A0A4R4VM94</accession>
<name>A0A4R4VM94_9PSEU</name>
<dbReference type="GO" id="GO:0006629">
    <property type="term" value="P:lipid metabolic process"/>
    <property type="evidence" value="ECO:0007669"/>
    <property type="project" value="InterPro"/>
</dbReference>
<dbReference type="OrthoDB" id="5241788at2"/>
<dbReference type="Gene3D" id="3.20.20.190">
    <property type="entry name" value="Phosphatidylinositol (PI) phosphodiesterase"/>
    <property type="match status" value="1"/>
</dbReference>
<dbReference type="PROSITE" id="PS51704">
    <property type="entry name" value="GP_PDE"/>
    <property type="match status" value="1"/>
</dbReference>
<keyword evidence="3" id="KW-1185">Reference proteome</keyword>
<evidence type="ECO:0000313" key="2">
    <source>
        <dbReference type="EMBL" id="TDD03305.1"/>
    </source>
</evidence>
<dbReference type="PANTHER" id="PTHR43805:SF1">
    <property type="entry name" value="GP-PDE DOMAIN-CONTAINING PROTEIN"/>
    <property type="match status" value="1"/>
</dbReference>
<dbReference type="GO" id="GO:0008081">
    <property type="term" value="F:phosphoric diester hydrolase activity"/>
    <property type="evidence" value="ECO:0007669"/>
    <property type="project" value="InterPro"/>
</dbReference>
<dbReference type="AlphaFoldDB" id="A0A4R4VM94"/>
<feature type="domain" description="GP-PDE" evidence="1">
    <location>
        <begin position="11"/>
        <end position="284"/>
    </location>
</feature>
<dbReference type="EMBL" id="SMKS01000040">
    <property type="protein sequence ID" value="TDD03305.1"/>
    <property type="molecule type" value="Genomic_DNA"/>
</dbReference>
<comment type="caution">
    <text evidence="2">The sequence shown here is derived from an EMBL/GenBank/DDBJ whole genome shotgun (WGS) entry which is preliminary data.</text>
</comment>
<dbReference type="InterPro" id="IPR017946">
    <property type="entry name" value="PLC-like_Pdiesterase_TIM-brl"/>
</dbReference>
<dbReference type="PROSITE" id="PS50007">
    <property type="entry name" value="PIPLC_X_DOMAIN"/>
    <property type="match status" value="1"/>
</dbReference>
<gene>
    <name evidence="2" type="ORF">E1181_20645</name>
</gene>
<dbReference type="SUPFAM" id="SSF51695">
    <property type="entry name" value="PLC-like phosphodiesterases"/>
    <property type="match status" value="1"/>
</dbReference>
<protein>
    <submittedName>
        <fullName evidence="2">Glycerophosphodiester phosphodiesterase</fullName>
    </submittedName>
</protein>
<organism evidence="2 3">
    <name type="scientific">Saccharopolyspora terrae</name>
    <dbReference type="NCBI Taxonomy" id="2530384"/>
    <lineage>
        <taxon>Bacteria</taxon>
        <taxon>Bacillati</taxon>
        <taxon>Actinomycetota</taxon>
        <taxon>Actinomycetes</taxon>
        <taxon>Pseudonocardiales</taxon>
        <taxon>Pseudonocardiaceae</taxon>
        <taxon>Saccharopolyspora</taxon>
    </lineage>
</organism>
<dbReference type="PANTHER" id="PTHR43805">
    <property type="entry name" value="GLYCEROPHOSPHORYL DIESTER PHOSPHODIESTERASE"/>
    <property type="match status" value="1"/>
</dbReference>
<dbReference type="Pfam" id="PF03009">
    <property type="entry name" value="GDPD"/>
    <property type="match status" value="2"/>
</dbReference>
<dbReference type="RefSeq" id="WP_132677249.1">
    <property type="nucleotide sequence ID" value="NZ_SMKS01000040.1"/>
</dbReference>
<dbReference type="InterPro" id="IPR030395">
    <property type="entry name" value="GP_PDE_dom"/>
</dbReference>
<evidence type="ECO:0000313" key="3">
    <source>
        <dbReference type="Proteomes" id="UP000295674"/>
    </source>
</evidence>